<feature type="region of interest" description="Disordered" evidence="8">
    <location>
        <begin position="1"/>
        <end position="23"/>
    </location>
</feature>
<feature type="transmembrane region" description="Helical" evidence="7">
    <location>
        <begin position="88"/>
        <end position="113"/>
    </location>
</feature>
<feature type="transmembrane region" description="Helical" evidence="7">
    <location>
        <begin position="29"/>
        <end position="50"/>
    </location>
</feature>
<comment type="caution">
    <text evidence="10">The sequence shown here is derived from an EMBL/GenBank/DDBJ whole genome shotgun (WGS) entry which is preliminary data.</text>
</comment>
<gene>
    <name evidence="10" type="ORF">HGG74_14765</name>
</gene>
<comment type="subcellular location">
    <subcellularLocation>
        <location evidence="1 7">Cell membrane</location>
        <topology evidence="1 7">Multi-pass membrane protein</topology>
    </subcellularLocation>
</comment>
<feature type="transmembrane region" description="Helical" evidence="7">
    <location>
        <begin position="176"/>
        <end position="199"/>
    </location>
</feature>
<name>A0A7X6K4V8_9MICC</name>
<dbReference type="PROSITE" id="PS50928">
    <property type="entry name" value="ABC_TM1"/>
    <property type="match status" value="1"/>
</dbReference>
<protein>
    <submittedName>
        <fullName evidence="10">Sugar ABC transporter permease</fullName>
    </submittedName>
</protein>
<dbReference type="CDD" id="cd06261">
    <property type="entry name" value="TM_PBP2"/>
    <property type="match status" value="1"/>
</dbReference>
<evidence type="ECO:0000256" key="6">
    <source>
        <dbReference type="ARBA" id="ARBA00023136"/>
    </source>
</evidence>
<keyword evidence="11" id="KW-1185">Reference proteome</keyword>
<feature type="transmembrane region" description="Helical" evidence="7">
    <location>
        <begin position="125"/>
        <end position="147"/>
    </location>
</feature>
<evidence type="ECO:0000313" key="10">
    <source>
        <dbReference type="EMBL" id="NKX55777.1"/>
    </source>
</evidence>
<feature type="transmembrane region" description="Helical" evidence="7">
    <location>
        <begin position="282"/>
        <end position="303"/>
    </location>
</feature>
<dbReference type="EMBL" id="JAAZSQ010000015">
    <property type="protein sequence ID" value="NKX55777.1"/>
    <property type="molecule type" value="Genomic_DNA"/>
</dbReference>
<evidence type="ECO:0000256" key="5">
    <source>
        <dbReference type="ARBA" id="ARBA00022989"/>
    </source>
</evidence>
<feature type="transmembrane region" description="Helical" evidence="7">
    <location>
        <begin position="235"/>
        <end position="256"/>
    </location>
</feature>
<dbReference type="Proteomes" id="UP000544090">
    <property type="component" value="Unassembled WGS sequence"/>
</dbReference>
<proteinExistence type="inferred from homology"/>
<dbReference type="PANTHER" id="PTHR30193">
    <property type="entry name" value="ABC TRANSPORTER PERMEASE PROTEIN"/>
    <property type="match status" value="1"/>
</dbReference>
<dbReference type="InterPro" id="IPR051393">
    <property type="entry name" value="ABC_transporter_permease"/>
</dbReference>
<feature type="compositionally biased region" description="Low complexity" evidence="8">
    <location>
        <begin position="1"/>
        <end position="12"/>
    </location>
</feature>
<dbReference type="Gene3D" id="1.10.3720.10">
    <property type="entry name" value="MetI-like"/>
    <property type="match status" value="1"/>
</dbReference>
<dbReference type="PANTHER" id="PTHR30193:SF37">
    <property type="entry name" value="INNER MEMBRANE ABC TRANSPORTER PERMEASE PROTEIN YCJO"/>
    <property type="match status" value="1"/>
</dbReference>
<dbReference type="Pfam" id="PF00528">
    <property type="entry name" value="BPD_transp_1"/>
    <property type="match status" value="1"/>
</dbReference>
<dbReference type="InterPro" id="IPR000515">
    <property type="entry name" value="MetI-like"/>
</dbReference>
<dbReference type="GO" id="GO:0055085">
    <property type="term" value="P:transmembrane transport"/>
    <property type="evidence" value="ECO:0007669"/>
    <property type="project" value="InterPro"/>
</dbReference>
<evidence type="ECO:0000256" key="7">
    <source>
        <dbReference type="RuleBase" id="RU363032"/>
    </source>
</evidence>
<evidence type="ECO:0000256" key="2">
    <source>
        <dbReference type="ARBA" id="ARBA00022448"/>
    </source>
</evidence>
<keyword evidence="2 7" id="KW-0813">Transport</keyword>
<keyword evidence="3" id="KW-1003">Cell membrane</keyword>
<sequence length="310" mass="33203">MAAQAAAPAAGRRGQDTPRTRRRRKARAWTGWLFALPALVMYGVFVLLPLCSSLQYSLYDWDGITAAKWVGLANYVQVLTDPRLVEPILHAFIFIIFFSIIPVCGGLVIASIIKDLKSKAFGTAARILLFIPQIIPAAAAAVAWVWMYSSDGVVNQLLRGAGLGGMARAWLGDFDWALPAVGIIGTWLGIGLCTILLIAGIGKIDSSLYEAARLDGAGWFQEFRAVTLPGLRSEIGVCITITTIAALASFDAVFMSTQGGPGHSTMVPGVAIYRLAFVENNIGLASAMAIVLVLLVLLVVGPLQRLFKEK</sequence>
<evidence type="ECO:0000256" key="1">
    <source>
        <dbReference type="ARBA" id="ARBA00004651"/>
    </source>
</evidence>
<feature type="domain" description="ABC transmembrane type-1" evidence="9">
    <location>
        <begin position="88"/>
        <end position="303"/>
    </location>
</feature>
<dbReference type="SUPFAM" id="SSF161098">
    <property type="entry name" value="MetI-like"/>
    <property type="match status" value="1"/>
</dbReference>
<keyword evidence="5 7" id="KW-1133">Transmembrane helix</keyword>
<dbReference type="InterPro" id="IPR035906">
    <property type="entry name" value="MetI-like_sf"/>
</dbReference>
<keyword evidence="6 7" id="KW-0472">Membrane</keyword>
<organism evidence="10 11">
    <name type="scientific">Arthrobacter mobilis</name>
    <dbReference type="NCBI Taxonomy" id="2724944"/>
    <lineage>
        <taxon>Bacteria</taxon>
        <taxon>Bacillati</taxon>
        <taxon>Actinomycetota</taxon>
        <taxon>Actinomycetes</taxon>
        <taxon>Micrococcales</taxon>
        <taxon>Micrococcaceae</taxon>
        <taxon>Arthrobacter</taxon>
    </lineage>
</organism>
<dbReference type="GO" id="GO:0005886">
    <property type="term" value="C:plasma membrane"/>
    <property type="evidence" value="ECO:0007669"/>
    <property type="project" value="UniProtKB-SubCell"/>
</dbReference>
<keyword evidence="4 7" id="KW-0812">Transmembrane</keyword>
<evidence type="ECO:0000256" key="3">
    <source>
        <dbReference type="ARBA" id="ARBA00022475"/>
    </source>
</evidence>
<comment type="similarity">
    <text evidence="7">Belongs to the binding-protein-dependent transport system permease family.</text>
</comment>
<evidence type="ECO:0000259" key="9">
    <source>
        <dbReference type="PROSITE" id="PS50928"/>
    </source>
</evidence>
<dbReference type="AlphaFoldDB" id="A0A7X6K4V8"/>
<reference evidence="10 11" key="1">
    <citation type="submission" date="2020-04" db="EMBL/GenBank/DDBJ databases">
        <title>Arthrobacter sp. nov.</title>
        <authorList>
            <person name="Liu S."/>
        </authorList>
    </citation>
    <scope>NUCLEOTIDE SEQUENCE [LARGE SCALE GENOMIC DNA]</scope>
    <source>
        <strain evidence="10 11">E918</strain>
    </source>
</reference>
<evidence type="ECO:0000256" key="8">
    <source>
        <dbReference type="SAM" id="MobiDB-lite"/>
    </source>
</evidence>
<evidence type="ECO:0000313" key="11">
    <source>
        <dbReference type="Proteomes" id="UP000544090"/>
    </source>
</evidence>
<evidence type="ECO:0000256" key="4">
    <source>
        <dbReference type="ARBA" id="ARBA00022692"/>
    </source>
</evidence>
<accession>A0A7X6K4V8</accession>